<protein>
    <submittedName>
        <fullName evidence="1">Uncharacterized protein</fullName>
    </submittedName>
</protein>
<sequence length="57" mass="6441">MSDRVLYLRLWADYGCPRINEAGHGPISLAARMADKLADGSKAEYYSESLLRRIENP</sequence>
<dbReference type="EMBL" id="FNDN01000026">
    <property type="protein sequence ID" value="SDJ34063.1"/>
    <property type="molecule type" value="Genomic_DNA"/>
</dbReference>
<evidence type="ECO:0000313" key="2">
    <source>
        <dbReference type="Proteomes" id="UP000183263"/>
    </source>
</evidence>
<gene>
    <name evidence="1" type="ORF">SAMN05444695_1268</name>
</gene>
<keyword evidence="2" id="KW-1185">Reference proteome</keyword>
<dbReference type="AlphaFoldDB" id="A0A1G8SY05"/>
<dbReference type="Proteomes" id="UP000183263">
    <property type="component" value="Unassembled WGS sequence"/>
</dbReference>
<proteinExistence type="predicted"/>
<accession>A0A1G8SY05</accession>
<reference evidence="1 2" key="1">
    <citation type="submission" date="2016-10" db="EMBL/GenBank/DDBJ databases">
        <authorList>
            <person name="de Groot N.N."/>
        </authorList>
    </citation>
    <scope>NUCLEOTIDE SEQUENCE [LARGE SCALE GENOMIC DNA]</scope>
    <source>
        <strain evidence="1 2">DSM 44892</strain>
    </source>
</reference>
<organism evidence="1 2">
    <name type="scientific">Rhodococcus triatomae</name>
    <dbReference type="NCBI Taxonomy" id="300028"/>
    <lineage>
        <taxon>Bacteria</taxon>
        <taxon>Bacillati</taxon>
        <taxon>Actinomycetota</taxon>
        <taxon>Actinomycetes</taxon>
        <taxon>Mycobacteriales</taxon>
        <taxon>Nocardiaceae</taxon>
        <taxon>Rhodococcus</taxon>
    </lineage>
</organism>
<name>A0A1G8SY05_9NOCA</name>
<evidence type="ECO:0000313" key="1">
    <source>
        <dbReference type="EMBL" id="SDJ34063.1"/>
    </source>
</evidence>